<dbReference type="PROSITE" id="PS51257">
    <property type="entry name" value="PROKAR_LIPOPROTEIN"/>
    <property type="match status" value="1"/>
</dbReference>
<evidence type="ECO:0000313" key="4">
    <source>
        <dbReference type="EMBL" id="GEL45637.1"/>
    </source>
</evidence>
<evidence type="ECO:0000256" key="2">
    <source>
        <dbReference type="SAM" id="SignalP"/>
    </source>
</evidence>
<keyword evidence="6" id="KW-1185">Reference proteome</keyword>
<dbReference type="OrthoDB" id="4829301at2"/>
<dbReference type="RefSeq" id="WP_146833799.1">
    <property type="nucleotide sequence ID" value="NZ_BJVQ01000006.1"/>
</dbReference>
<gene>
    <name evidence="4" type="ORF">CHO01_07530</name>
    <name evidence="5" type="ORF">HNR08_001162</name>
</gene>
<evidence type="ECO:0000256" key="1">
    <source>
        <dbReference type="SAM" id="MobiDB-lite"/>
    </source>
</evidence>
<proteinExistence type="predicted"/>
<feature type="region of interest" description="Disordered" evidence="1">
    <location>
        <begin position="262"/>
        <end position="295"/>
    </location>
</feature>
<dbReference type="InterPro" id="IPR043724">
    <property type="entry name" value="DUF5666"/>
</dbReference>
<accession>A0A511FBH1</accession>
<feature type="chain" id="PRO_5038242065" description="DUF5666 domain-containing protein" evidence="2">
    <location>
        <begin position="29"/>
        <end position="295"/>
    </location>
</feature>
<protein>
    <recommendedName>
        <fullName evidence="3">DUF5666 domain-containing protein</fullName>
    </recommendedName>
</protein>
<sequence length="295" mass="27629">MTPTPARLAALPAAVALLALLSACTGSGSDDTAATAEASQAPAAAQDSGRMPGGGGVTGEIAAVSDALLQVQGDDGQTAVTWDDATTITQTVAGALSDVAAGSCVVVSGADDSGTAATSVAVTAAEDGSCAGGFGGGGGQRPDAGDLPEGADLPDGMPTDMPSGGPGGSMPDGAPTDLPEGGFGGSAVTAGLVTAVDGTTITVEQTVPGADDATTTTVTVDDATTYTTTVAADASALAVGRCVAAQGEADDSGKVAATSLTVSDAGDDGCSTGFARRGSGMPGGAPGQDEEAADA</sequence>
<evidence type="ECO:0000313" key="6">
    <source>
        <dbReference type="Proteomes" id="UP000321723"/>
    </source>
</evidence>
<dbReference type="Pfam" id="PF18914">
    <property type="entry name" value="DUF5666"/>
    <property type="match status" value="1"/>
</dbReference>
<feature type="compositionally biased region" description="Low complexity" evidence="1">
    <location>
        <begin position="31"/>
        <end position="48"/>
    </location>
</feature>
<dbReference type="AlphaFoldDB" id="A0A511FBH1"/>
<dbReference type="Proteomes" id="UP000321723">
    <property type="component" value="Unassembled WGS sequence"/>
</dbReference>
<feature type="region of interest" description="Disordered" evidence="1">
    <location>
        <begin position="135"/>
        <end position="174"/>
    </location>
</feature>
<evidence type="ECO:0000259" key="3">
    <source>
        <dbReference type="Pfam" id="PF18914"/>
    </source>
</evidence>
<comment type="caution">
    <text evidence="4">The sequence shown here is derived from an EMBL/GenBank/DDBJ whole genome shotgun (WGS) entry which is preliminary data.</text>
</comment>
<evidence type="ECO:0000313" key="5">
    <source>
        <dbReference type="EMBL" id="MBB5472426.1"/>
    </source>
</evidence>
<organism evidence="4 6">
    <name type="scientific">Cellulomonas hominis</name>
    <dbReference type="NCBI Taxonomy" id="156981"/>
    <lineage>
        <taxon>Bacteria</taxon>
        <taxon>Bacillati</taxon>
        <taxon>Actinomycetota</taxon>
        <taxon>Actinomycetes</taxon>
        <taxon>Micrococcales</taxon>
        <taxon>Cellulomonadaceae</taxon>
        <taxon>Cellulomonas</taxon>
    </lineage>
</organism>
<reference evidence="5 7" key="2">
    <citation type="submission" date="2020-08" db="EMBL/GenBank/DDBJ databases">
        <title>Sequencing the genomes of 1000 actinobacteria strains.</title>
        <authorList>
            <person name="Klenk H.-P."/>
        </authorList>
    </citation>
    <scope>NUCLEOTIDE SEQUENCE [LARGE SCALE GENOMIC DNA]</scope>
    <source>
        <strain evidence="5 7">DSM 9581</strain>
    </source>
</reference>
<dbReference type="Proteomes" id="UP000564629">
    <property type="component" value="Unassembled WGS sequence"/>
</dbReference>
<feature type="signal peptide" evidence="2">
    <location>
        <begin position="1"/>
        <end position="28"/>
    </location>
</feature>
<name>A0A511FBH1_9CELL</name>
<evidence type="ECO:0000313" key="7">
    <source>
        <dbReference type="Proteomes" id="UP000564629"/>
    </source>
</evidence>
<keyword evidence="2" id="KW-0732">Signal</keyword>
<reference evidence="4 6" key="1">
    <citation type="submission" date="2019-07" db="EMBL/GenBank/DDBJ databases">
        <title>Whole genome shotgun sequence of Cellulomonas hominis NBRC 16055.</title>
        <authorList>
            <person name="Hosoyama A."/>
            <person name="Uohara A."/>
            <person name="Ohji S."/>
            <person name="Ichikawa N."/>
        </authorList>
    </citation>
    <scope>NUCLEOTIDE SEQUENCE [LARGE SCALE GENOMIC DNA]</scope>
    <source>
        <strain evidence="4 6">NBRC 16055</strain>
    </source>
</reference>
<feature type="compositionally biased region" description="Low complexity" evidence="1">
    <location>
        <begin position="154"/>
        <end position="163"/>
    </location>
</feature>
<feature type="domain" description="DUF5666" evidence="3">
    <location>
        <begin position="191"/>
        <end position="259"/>
    </location>
</feature>
<feature type="region of interest" description="Disordered" evidence="1">
    <location>
        <begin position="31"/>
        <end position="57"/>
    </location>
</feature>
<dbReference type="EMBL" id="BJVQ01000006">
    <property type="protein sequence ID" value="GEL45637.1"/>
    <property type="molecule type" value="Genomic_DNA"/>
</dbReference>
<dbReference type="EMBL" id="JACHDN010000001">
    <property type="protein sequence ID" value="MBB5472426.1"/>
    <property type="molecule type" value="Genomic_DNA"/>
</dbReference>